<dbReference type="PROSITE" id="PS01227">
    <property type="entry name" value="UPF0012"/>
    <property type="match status" value="1"/>
</dbReference>
<dbReference type="InterPro" id="IPR036526">
    <property type="entry name" value="C-N_Hydrolase_sf"/>
</dbReference>
<dbReference type="PANTHER" id="PTHR23088:SF27">
    <property type="entry name" value="DEAMINATED GLUTATHIONE AMIDASE"/>
    <property type="match status" value="1"/>
</dbReference>
<dbReference type="Gene3D" id="3.60.110.10">
    <property type="entry name" value="Carbon-nitrogen hydrolase"/>
    <property type="match status" value="1"/>
</dbReference>
<evidence type="ECO:0000259" key="1">
    <source>
        <dbReference type="PROSITE" id="PS50263"/>
    </source>
</evidence>
<dbReference type="InterPro" id="IPR001110">
    <property type="entry name" value="UPF0012_CS"/>
</dbReference>
<dbReference type="Pfam" id="PF00795">
    <property type="entry name" value="CN_hydrolase"/>
    <property type="match status" value="1"/>
</dbReference>
<protein>
    <recommendedName>
        <fullName evidence="1">CN hydrolase domain-containing protein</fullName>
    </recommendedName>
</protein>
<dbReference type="InterPro" id="IPR003010">
    <property type="entry name" value="C-N_Hydrolase"/>
</dbReference>
<reference evidence="2" key="1">
    <citation type="journal article" date="2014" name="Front. Microbiol.">
        <title>High frequency of phylogenetically diverse reductive dehalogenase-homologous genes in deep subseafloor sedimentary metagenomes.</title>
        <authorList>
            <person name="Kawai M."/>
            <person name="Futagami T."/>
            <person name="Toyoda A."/>
            <person name="Takaki Y."/>
            <person name="Nishi S."/>
            <person name="Hori S."/>
            <person name="Arai W."/>
            <person name="Tsubouchi T."/>
            <person name="Morono Y."/>
            <person name="Uchiyama I."/>
            <person name="Ito T."/>
            <person name="Fujiyama A."/>
            <person name="Inagaki F."/>
            <person name="Takami H."/>
        </authorList>
    </citation>
    <scope>NUCLEOTIDE SEQUENCE</scope>
    <source>
        <strain evidence="2">Expedition CK06-06</strain>
    </source>
</reference>
<organism evidence="2">
    <name type="scientific">marine sediment metagenome</name>
    <dbReference type="NCBI Taxonomy" id="412755"/>
    <lineage>
        <taxon>unclassified sequences</taxon>
        <taxon>metagenomes</taxon>
        <taxon>ecological metagenomes</taxon>
    </lineage>
</organism>
<accession>X0XZE1</accession>
<dbReference type="SUPFAM" id="SSF56317">
    <property type="entry name" value="Carbon-nitrogen hydrolase"/>
    <property type="match status" value="1"/>
</dbReference>
<sequence length="157" mass="17534">PDGVVFSEVEHTIPGDSVVTAETELGRFGLSICYDLRFPELYRTMMLRGTDFVFAPSAFTSFTGKDHWKVLVRARAIENQVFMLAPNQVGRTATGVEFYGHSMIVDPWGEVLAEGAELTELVLAELDTDVLKRVRERVSALSDVRDELLRKPTKGMP</sequence>
<dbReference type="EMBL" id="BARS01049164">
    <property type="protein sequence ID" value="GAG30071.1"/>
    <property type="molecule type" value="Genomic_DNA"/>
</dbReference>
<dbReference type="PROSITE" id="PS50263">
    <property type="entry name" value="CN_HYDROLASE"/>
    <property type="match status" value="1"/>
</dbReference>
<dbReference type="AlphaFoldDB" id="X0XZE1"/>
<evidence type="ECO:0000313" key="2">
    <source>
        <dbReference type="EMBL" id="GAG30071.1"/>
    </source>
</evidence>
<dbReference type="PANTHER" id="PTHR23088">
    <property type="entry name" value="NITRILASE-RELATED"/>
    <property type="match status" value="1"/>
</dbReference>
<gene>
    <name evidence="2" type="ORF">S01H1_73567</name>
</gene>
<comment type="caution">
    <text evidence="2">The sequence shown here is derived from an EMBL/GenBank/DDBJ whole genome shotgun (WGS) entry which is preliminary data.</text>
</comment>
<proteinExistence type="predicted"/>
<feature type="non-terminal residue" evidence="2">
    <location>
        <position position="1"/>
    </location>
</feature>
<feature type="domain" description="CN hydrolase" evidence="1">
    <location>
        <begin position="1"/>
        <end position="128"/>
    </location>
</feature>
<name>X0XZE1_9ZZZZ</name>